<dbReference type="GO" id="GO:0009102">
    <property type="term" value="P:biotin biosynthetic process"/>
    <property type="evidence" value="ECO:0007669"/>
    <property type="project" value="TreeGrafter"/>
</dbReference>
<comment type="similarity">
    <text evidence="2 6">Belongs to the class-III pyridoxal-phosphate-dependent aminotransferase family.</text>
</comment>
<dbReference type="Proteomes" id="UP000216998">
    <property type="component" value="Unassembled WGS sequence"/>
</dbReference>
<dbReference type="InterPro" id="IPR015424">
    <property type="entry name" value="PyrdxlP-dep_Trfase"/>
</dbReference>
<protein>
    <submittedName>
        <fullName evidence="7">Aspartate aminotransferase family protein</fullName>
    </submittedName>
</protein>
<evidence type="ECO:0000256" key="3">
    <source>
        <dbReference type="ARBA" id="ARBA00022576"/>
    </source>
</evidence>
<dbReference type="GO" id="GO:0030170">
    <property type="term" value="F:pyridoxal phosphate binding"/>
    <property type="evidence" value="ECO:0007669"/>
    <property type="project" value="InterPro"/>
</dbReference>
<dbReference type="AlphaFoldDB" id="A0A255YUT9"/>
<reference evidence="7 8" key="1">
    <citation type="submission" date="2017-07" db="EMBL/GenBank/DDBJ databases">
        <title>Niveispirillum cyanobacteriorum sp. nov., isolated from cyanobacterial aggregates in a eutrophic lake.</title>
        <authorList>
            <person name="Cai H."/>
        </authorList>
    </citation>
    <scope>NUCLEOTIDE SEQUENCE [LARGE SCALE GENOMIC DNA]</scope>
    <source>
        <strain evidence="8">TH1-14</strain>
    </source>
</reference>
<evidence type="ECO:0000313" key="7">
    <source>
        <dbReference type="EMBL" id="OYQ32972.1"/>
    </source>
</evidence>
<dbReference type="FunFam" id="3.40.640.10:FF:000014">
    <property type="entry name" value="Adenosylmethionine-8-amino-7-oxononanoate aminotransferase, probable"/>
    <property type="match status" value="1"/>
</dbReference>
<keyword evidence="8" id="KW-1185">Reference proteome</keyword>
<dbReference type="InterPro" id="IPR015422">
    <property type="entry name" value="PyrdxlP-dep_Trfase_small"/>
</dbReference>
<accession>A0A255YUT9</accession>
<sequence>MTHLGNSAGSRDIAYHLHPYTNLKAHETTGPLVIASGKGVTVTDETGKDYIEGVAGLWCTSLGFDEPRLIDAAIRQMRTLPFYHAFAHKSHEPAINLAERLIALAPVPMSKVFFACSGSEANDTAVKLIWYYNNALGRPQKKKIIARQKAYHGVTVAAASLTGLPNCHRDFDLPLQGILHTDCPHYYRFGQPGESEADFATRLAGNLEALILQEGPDTVAAFFAEPVMGAGGVILPPATYFEKIQAVLKKYDVLLVADEVICGYGRTGNMWGSQTYGMKPDILTSAKALTSAYLPLSAVLVSEPIYQACVAESAKIGTFGHGYTYSGHPVSCAVALETLKIYEERDIVGHVRAMAQHLQPGLRAFRDHPLVGEVRGIGLIGGVELVADKMTKRPFDPSLGVGAKLVSFSHQHGAILRPIGDSIGFSPPLIITEQEIETLLFRFEKSLADTADWLVREGVKVG</sequence>
<evidence type="ECO:0000256" key="6">
    <source>
        <dbReference type="RuleBase" id="RU003560"/>
    </source>
</evidence>
<dbReference type="SUPFAM" id="SSF53383">
    <property type="entry name" value="PLP-dependent transferases"/>
    <property type="match status" value="1"/>
</dbReference>
<dbReference type="GO" id="GO:0009448">
    <property type="term" value="P:gamma-aminobutyric acid metabolic process"/>
    <property type="evidence" value="ECO:0007669"/>
    <property type="project" value="TreeGrafter"/>
</dbReference>
<dbReference type="Gene3D" id="3.90.1150.10">
    <property type="entry name" value="Aspartate Aminotransferase, domain 1"/>
    <property type="match status" value="1"/>
</dbReference>
<comment type="cofactor">
    <cofactor evidence="1">
        <name>pyridoxal 5'-phosphate</name>
        <dbReference type="ChEBI" id="CHEBI:597326"/>
    </cofactor>
</comment>
<dbReference type="PANTHER" id="PTHR42684:SF3">
    <property type="entry name" value="ADENOSYLMETHIONINE-8-AMINO-7-OXONONANOATE AMINOTRANSFERASE"/>
    <property type="match status" value="1"/>
</dbReference>
<gene>
    <name evidence="7" type="ORF">CHU95_19200</name>
</gene>
<dbReference type="OrthoDB" id="9801834at2"/>
<proteinExistence type="inferred from homology"/>
<evidence type="ECO:0000313" key="8">
    <source>
        <dbReference type="Proteomes" id="UP000216998"/>
    </source>
</evidence>
<dbReference type="InterPro" id="IPR005814">
    <property type="entry name" value="Aminotrans_3"/>
</dbReference>
<name>A0A255YUT9_9PROT</name>
<dbReference type="InterPro" id="IPR015421">
    <property type="entry name" value="PyrdxlP-dep_Trfase_major"/>
</dbReference>
<dbReference type="PANTHER" id="PTHR42684">
    <property type="entry name" value="ADENOSYLMETHIONINE-8-AMINO-7-OXONONANOATE AMINOTRANSFERASE"/>
    <property type="match status" value="1"/>
</dbReference>
<dbReference type="NCBIfam" id="NF005682">
    <property type="entry name" value="PRK07480.1"/>
    <property type="match status" value="1"/>
</dbReference>
<dbReference type="InterPro" id="IPR049704">
    <property type="entry name" value="Aminotrans_3_PPA_site"/>
</dbReference>
<dbReference type="Pfam" id="PF00202">
    <property type="entry name" value="Aminotran_3"/>
    <property type="match status" value="1"/>
</dbReference>
<dbReference type="GO" id="GO:0004015">
    <property type="term" value="F:adenosylmethionine-8-amino-7-oxononanoate transaminase activity"/>
    <property type="evidence" value="ECO:0007669"/>
    <property type="project" value="TreeGrafter"/>
</dbReference>
<dbReference type="PIRSF" id="PIRSF000521">
    <property type="entry name" value="Transaminase_4ab_Lys_Orn"/>
    <property type="match status" value="1"/>
</dbReference>
<dbReference type="PROSITE" id="PS00600">
    <property type="entry name" value="AA_TRANSFER_CLASS_3"/>
    <property type="match status" value="1"/>
</dbReference>
<keyword evidence="5 6" id="KW-0663">Pyridoxal phosphate</keyword>
<evidence type="ECO:0000256" key="4">
    <source>
        <dbReference type="ARBA" id="ARBA00022679"/>
    </source>
</evidence>
<dbReference type="RefSeq" id="WP_094458009.1">
    <property type="nucleotide sequence ID" value="NZ_NOXU01000031.1"/>
</dbReference>
<comment type="caution">
    <text evidence="7">The sequence shown here is derived from an EMBL/GenBank/DDBJ whole genome shotgun (WGS) entry which is preliminary data.</text>
</comment>
<evidence type="ECO:0000256" key="1">
    <source>
        <dbReference type="ARBA" id="ARBA00001933"/>
    </source>
</evidence>
<evidence type="ECO:0000256" key="5">
    <source>
        <dbReference type="ARBA" id="ARBA00022898"/>
    </source>
</evidence>
<dbReference type="CDD" id="cd00610">
    <property type="entry name" value="OAT_like"/>
    <property type="match status" value="1"/>
</dbReference>
<evidence type="ECO:0000256" key="2">
    <source>
        <dbReference type="ARBA" id="ARBA00008954"/>
    </source>
</evidence>
<keyword evidence="3 7" id="KW-0032">Aminotransferase</keyword>
<dbReference type="EMBL" id="NOXU01000031">
    <property type="protein sequence ID" value="OYQ32972.1"/>
    <property type="molecule type" value="Genomic_DNA"/>
</dbReference>
<dbReference type="NCBIfam" id="NF004767">
    <property type="entry name" value="PRK06105.1"/>
    <property type="match status" value="1"/>
</dbReference>
<organism evidence="7 8">
    <name type="scientific">Niveispirillum lacus</name>
    <dbReference type="NCBI Taxonomy" id="1981099"/>
    <lineage>
        <taxon>Bacteria</taxon>
        <taxon>Pseudomonadati</taxon>
        <taxon>Pseudomonadota</taxon>
        <taxon>Alphaproteobacteria</taxon>
        <taxon>Rhodospirillales</taxon>
        <taxon>Azospirillaceae</taxon>
        <taxon>Niveispirillum</taxon>
    </lineage>
</organism>
<keyword evidence="4 7" id="KW-0808">Transferase</keyword>
<dbReference type="Gene3D" id="3.40.640.10">
    <property type="entry name" value="Type I PLP-dependent aspartate aminotransferase-like (Major domain)"/>
    <property type="match status" value="1"/>
</dbReference>